<dbReference type="AlphaFoldDB" id="A0A100YUT5"/>
<dbReference type="SUPFAM" id="SSF56801">
    <property type="entry name" value="Acetyl-CoA synthetase-like"/>
    <property type="match status" value="1"/>
</dbReference>
<reference evidence="3 4" key="1">
    <citation type="submission" date="2015-12" db="EMBL/GenBank/DDBJ databases">
        <title>Draft Genome Sequence of Olsenella scatoligenes SK9K4T; a Producer of 3-Methylindole- (skatole) and 4-Methylphenol- (p-cresol) Isolated from Pig Feces.</title>
        <authorList>
            <person name="Li X."/>
            <person name="Borg B."/>
            <person name="Canibe N."/>
        </authorList>
    </citation>
    <scope>NUCLEOTIDE SEQUENCE [LARGE SCALE GENOMIC DNA]</scope>
    <source>
        <strain evidence="3 4">SK9K4</strain>
    </source>
</reference>
<dbReference type="PANTHER" id="PTHR45527">
    <property type="entry name" value="NONRIBOSOMAL PEPTIDE SYNTHETASE"/>
    <property type="match status" value="1"/>
</dbReference>
<dbReference type="InterPro" id="IPR045851">
    <property type="entry name" value="AMP-bd_C_sf"/>
</dbReference>
<feature type="domain" description="AMP-binding enzyme C-terminal" evidence="2">
    <location>
        <begin position="425"/>
        <end position="492"/>
    </location>
</feature>
<protein>
    <submittedName>
        <fullName evidence="3">D-alanine--poly(Phosphoribitol) ligase</fullName>
    </submittedName>
</protein>
<comment type="caution">
    <text evidence="3">The sequence shown here is derived from an EMBL/GenBank/DDBJ whole genome shotgun (WGS) entry which is preliminary data.</text>
</comment>
<proteinExistence type="predicted"/>
<dbReference type="Gene3D" id="3.30.300.30">
    <property type="match status" value="1"/>
</dbReference>
<dbReference type="GO" id="GO:0016874">
    <property type="term" value="F:ligase activity"/>
    <property type="evidence" value="ECO:0007669"/>
    <property type="project" value="UniProtKB-KW"/>
</dbReference>
<dbReference type="OrthoDB" id="2472181at2"/>
<dbReference type="PANTHER" id="PTHR45527:SF1">
    <property type="entry name" value="FATTY ACID SYNTHASE"/>
    <property type="match status" value="1"/>
</dbReference>
<evidence type="ECO:0000313" key="4">
    <source>
        <dbReference type="Proteomes" id="UP000054078"/>
    </source>
</evidence>
<dbReference type="GO" id="GO:0043041">
    <property type="term" value="P:amino acid activation for nonribosomal peptide biosynthetic process"/>
    <property type="evidence" value="ECO:0007669"/>
    <property type="project" value="TreeGrafter"/>
</dbReference>
<keyword evidence="4" id="KW-1185">Reference proteome</keyword>
<dbReference type="InterPro" id="IPR025110">
    <property type="entry name" value="AMP-bd_C"/>
</dbReference>
<dbReference type="PROSITE" id="PS00455">
    <property type="entry name" value="AMP_BINDING"/>
    <property type="match status" value="1"/>
</dbReference>
<dbReference type="InterPro" id="IPR042099">
    <property type="entry name" value="ANL_N_sf"/>
</dbReference>
<sequence>MRNVIEWLEATAVATPERVAVADPDSSLTYGELHREAQAAGTWLAARTQPRQAVALFLEKSCGALACMLGAVYAGGFYSVIDIRQPEGRVHAIVDALAPSCVLTDAANAAQAQELLGATGIEIARIEDIVGGSIDEGLLARRRAQALDVDPLYVNFTSGSTGTPKGVVVSHRSVIDFIPTFDQLFGIGESDVIANQAPFDFDVSVKDIYSALRCGARLQLVPREYFTQPTKLMDYLADSQVTTLIWAVSAMCFVSIMNGFDYRVPTTVRRVLFSGEVMPPKQLAVWRRYLPDATYVNLYGPTEITCNCTYYVVEREFGKHEVIPMGKAFPNERVFLLDENNQEVTAPGVEGEVCVSGTALGLGYLGDPERTAAAFTQNPLNGRWLEPIYRTGDLATYDQDGNLVYSSRKDFQIKHMGQRIELGDIEAAAQATDGVERACCTYDQRRKRIRLYYVGTIDEKGLADALASALPPYMEPNHVRRVDQMPLTKNGKIDRKALDGMGR</sequence>
<dbReference type="NCBIfam" id="TIGR01733">
    <property type="entry name" value="AA-adenyl-dom"/>
    <property type="match status" value="1"/>
</dbReference>
<dbReference type="CDD" id="cd05930">
    <property type="entry name" value="A_NRPS"/>
    <property type="match status" value="1"/>
</dbReference>
<dbReference type="InterPro" id="IPR020845">
    <property type="entry name" value="AMP-binding_CS"/>
</dbReference>
<keyword evidence="3" id="KW-0436">Ligase</keyword>
<dbReference type="RefSeq" id="WP_059055017.1">
    <property type="nucleotide sequence ID" value="NZ_LOJF01000010.1"/>
</dbReference>
<dbReference type="Proteomes" id="UP000054078">
    <property type="component" value="Unassembled WGS sequence"/>
</dbReference>
<dbReference type="Gene3D" id="3.40.50.12780">
    <property type="entry name" value="N-terminal domain of ligase-like"/>
    <property type="match status" value="1"/>
</dbReference>
<name>A0A100YUT5_TRASO</name>
<evidence type="ECO:0000313" key="3">
    <source>
        <dbReference type="EMBL" id="KUH58086.1"/>
    </source>
</evidence>
<accession>A0A100YUT5</accession>
<evidence type="ECO:0000259" key="1">
    <source>
        <dbReference type="Pfam" id="PF00501"/>
    </source>
</evidence>
<dbReference type="Pfam" id="PF13193">
    <property type="entry name" value="AMP-binding_C"/>
    <property type="match status" value="1"/>
</dbReference>
<feature type="domain" description="AMP-dependent synthetase/ligase" evidence="1">
    <location>
        <begin position="9"/>
        <end position="365"/>
    </location>
</feature>
<gene>
    <name evidence="3" type="ORF">AUL39_07660</name>
</gene>
<organism evidence="3 4">
    <name type="scientific">Tractidigestivibacter scatoligenes</name>
    <name type="common">Olsenella scatoligenes</name>
    <dbReference type="NCBI Taxonomy" id="1299998"/>
    <lineage>
        <taxon>Bacteria</taxon>
        <taxon>Bacillati</taxon>
        <taxon>Actinomycetota</taxon>
        <taxon>Coriobacteriia</taxon>
        <taxon>Coriobacteriales</taxon>
        <taxon>Atopobiaceae</taxon>
        <taxon>Tractidigestivibacter</taxon>
    </lineage>
</organism>
<evidence type="ECO:0000259" key="2">
    <source>
        <dbReference type="Pfam" id="PF13193"/>
    </source>
</evidence>
<dbReference type="EMBL" id="LOJF01000010">
    <property type="protein sequence ID" value="KUH58086.1"/>
    <property type="molecule type" value="Genomic_DNA"/>
</dbReference>
<dbReference type="Pfam" id="PF00501">
    <property type="entry name" value="AMP-binding"/>
    <property type="match status" value="1"/>
</dbReference>
<dbReference type="InterPro" id="IPR000873">
    <property type="entry name" value="AMP-dep_synth/lig_dom"/>
</dbReference>
<dbReference type="GO" id="GO:0031177">
    <property type="term" value="F:phosphopantetheine binding"/>
    <property type="evidence" value="ECO:0007669"/>
    <property type="project" value="TreeGrafter"/>
</dbReference>
<dbReference type="STRING" id="1299998.AUL39_07660"/>
<dbReference type="InterPro" id="IPR010071">
    <property type="entry name" value="AA_adenyl_dom"/>
</dbReference>
<dbReference type="GO" id="GO:0044550">
    <property type="term" value="P:secondary metabolite biosynthetic process"/>
    <property type="evidence" value="ECO:0007669"/>
    <property type="project" value="TreeGrafter"/>
</dbReference>
<dbReference type="GO" id="GO:0005737">
    <property type="term" value="C:cytoplasm"/>
    <property type="evidence" value="ECO:0007669"/>
    <property type="project" value="TreeGrafter"/>
</dbReference>